<dbReference type="Proteomes" id="UP000253919">
    <property type="component" value="Unassembled WGS sequence"/>
</dbReference>
<dbReference type="EMBL" id="QASA01000001">
    <property type="protein sequence ID" value="RDC64053.1"/>
    <property type="molecule type" value="Genomic_DNA"/>
</dbReference>
<organism evidence="1 2">
    <name type="scientific">Adhaeribacter pallidiroseus</name>
    <dbReference type="NCBI Taxonomy" id="2072847"/>
    <lineage>
        <taxon>Bacteria</taxon>
        <taxon>Pseudomonadati</taxon>
        <taxon>Bacteroidota</taxon>
        <taxon>Cytophagia</taxon>
        <taxon>Cytophagales</taxon>
        <taxon>Hymenobacteraceae</taxon>
        <taxon>Adhaeribacter</taxon>
    </lineage>
</organism>
<dbReference type="AlphaFoldDB" id="A0A369QGK4"/>
<keyword evidence="2" id="KW-1185">Reference proteome</keyword>
<reference evidence="1 2" key="1">
    <citation type="submission" date="2018-04" db="EMBL/GenBank/DDBJ databases">
        <title>Adhaeribacter sp. HMF7616 genome sequencing and assembly.</title>
        <authorList>
            <person name="Kang H."/>
            <person name="Kang J."/>
            <person name="Cha I."/>
            <person name="Kim H."/>
            <person name="Joh K."/>
        </authorList>
    </citation>
    <scope>NUCLEOTIDE SEQUENCE [LARGE SCALE GENOMIC DNA]</scope>
    <source>
        <strain evidence="1 2">HMF7616</strain>
    </source>
</reference>
<evidence type="ECO:0000313" key="1">
    <source>
        <dbReference type="EMBL" id="RDC64053.1"/>
    </source>
</evidence>
<evidence type="ECO:0000313" key="2">
    <source>
        <dbReference type="Proteomes" id="UP000253919"/>
    </source>
</evidence>
<name>A0A369QGK4_9BACT</name>
<dbReference type="RefSeq" id="WP_115373262.1">
    <property type="nucleotide sequence ID" value="NZ_QASA01000001.1"/>
</dbReference>
<comment type="caution">
    <text evidence="1">The sequence shown here is derived from an EMBL/GenBank/DDBJ whole genome shotgun (WGS) entry which is preliminary data.</text>
</comment>
<gene>
    <name evidence="1" type="ORF">AHMF7616_02663</name>
</gene>
<proteinExistence type="predicted"/>
<sequence length="71" mass="7994">MAIAFSKIDSLKKVLVKTPADTNRVNILNKLSGLYRNWTNDFEKSKSLAQQGLALAEKLNYKKALDRVTLV</sequence>
<accession>A0A369QGK4</accession>
<protein>
    <submittedName>
        <fullName evidence="1">Uncharacterized protein</fullName>
    </submittedName>
</protein>